<evidence type="ECO:0000313" key="20">
    <source>
        <dbReference type="Proteomes" id="UP000780801"/>
    </source>
</evidence>
<evidence type="ECO:0000256" key="16">
    <source>
        <dbReference type="ARBA" id="ARBA00023180"/>
    </source>
</evidence>
<dbReference type="GO" id="GO:0046461">
    <property type="term" value="P:neutral lipid catabolic process"/>
    <property type="evidence" value="ECO:0007669"/>
    <property type="project" value="TreeGrafter"/>
</dbReference>
<evidence type="ECO:0000256" key="10">
    <source>
        <dbReference type="ARBA" id="ARBA00022963"/>
    </source>
</evidence>
<keyword evidence="12" id="KW-1133">Transmembrane helix</keyword>
<comment type="caution">
    <text evidence="19">The sequence shown here is derived from an EMBL/GenBank/DDBJ whole genome shotgun (WGS) entry which is preliminary data.</text>
</comment>
<evidence type="ECO:0000256" key="6">
    <source>
        <dbReference type="ARBA" id="ARBA00013279"/>
    </source>
</evidence>
<accession>A0A9P6G444</accession>
<organism evidence="19 20">
    <name type="scientific">Lunasporangiospora selenospora</name>
    <dbReference type="NCBI Taxonomy" id="979761"/>
    <lineage>
        <taxon>Eukaryota</taxon>
        <taxon>Fungi</taxon>
        <taxon>Fungi incertae sedis</taxon>
        <taxon>Mucoromycota</taxon>
        <taxon>Mortierellomycotina</taxon>
        <taxon>Mortierellomycetes</taxon>
        <taxon>Mortierellales</taxon>
        <taxon>Mortierellaceae</taxon>
        <taxon>Lunasporangiospora</taxon>
    </lineage>
</organism>
<evidence type="ECO:0000256" key="2">
    <source>
        <dbReference type="ARBA" id="ARBA00004270"/>
    </source>
</evidence>
<keyword evidence="13" id="KW-0072">Autophagy</keyword>
<evidence type="ECO:0000256" key="14">
    <source>
        <dbReference type="ARBA" id="ARBA00023098"/>
    </source>
</evidence>
<dbReference type="Pfam" id="PF26363">
    <property type="entry name" value="Phospholipase-like"/>
    <property type="match status" value="1"/>
</dbReference>
<evidence type="ECO:0000313" key="19">
    <source>
        <dbReference type="EMBL" id="KAF9586619.1"/>
    </source>
</evidence>
<evidence type="ECO:0000256" key="9">
    <source>
        <dbReference type="ARBA" id="ARBA00022801"/>
    </source>
</evidence>
<dbReference type="AlphaFoldDB" id="A0A9P6G444"/>
<evidence type="ECO:0000256" key="13">
    <source>
        <dbReference type="ARBA" id="ARBA00023006"/>
    </source>
</evidence>
<dbReference type="Gene3D" id="3.40.50.1820">
    <property type="entry name" value="alpha/beta hydrolase"/>
    <property type="match status" value="1"/>
</dbReference>
<feature type="compositionally biased region" description="Polar residues" evidence="18">
    <location>
        <begin position="198"/>
        <end position="212"/>
    </location>
</feature>
<keyword evidence="11" id="KW-0735">Signal-anchor</keyword>
<comment type="similarity">
    <text evidence="4">Belongs to the AB hydrolase superfamily. Lipase family.</text>
</comment>
<evidence type="ECO:0000256" key="3">
    <source>
        <dbReference type="ARBA" id="ARBA00004343"/>
    </source>
</evidence>
<dbReference type="OrthoDB" id="58570at2759"/>
<keyword evidence="20" id="KW-1185">Reference proteome</keyword>
<feature type="region of interest" description="Disordered" evidence="18">
    <location>
        <begin position="1"/>
        <end position="20"/>
    </location>
</feature>
<dbReference type="Proteomes" id="UP000780801">
    <property type="component" value="Unassembled WGS sequence"/>
</dbReference>
<keyword evidence="9" id="KW-0378">Hydrolase</keyword>
<keyword evidence="8" id="KW-0967">Endosome</keyword>
<dbReference type="GO" id="GO:0004620">
    <property type="term" value="F:phospholipase activity"/>
    <property type="evidence" value="ECO:0007669"/>
    <property type="project" value="TreeGrafter"/>
</dbReference>
<reference evidence="19" key="1">
    <citation type="journal article" date="2020" name="Fungal Divers.">
        <title>Resolving the Mortierellaceae phylogeny through synthesis of multi-gene phylogenetics and phylogenomics.</title>
        <authorList>
            <person name="Vandepol N."/>
            <person name="Liber J."/>
            <person name="Desiro A."/>
            <person name="Na H."/>
            <person name="Kennedy M."/>
            <person name="Barry K."/>
            <person name="Grigoriev I.V."/>
            <person name="Miller A.N."/>
            <person name="O'Donnell K."/>
            <person name="Stajich J.E."/>
            <person name="Bonito G."/>
        </authorList>
    </citation>
    <scope>NUCLEOTIDE SEQUENCE</scope>
    <source>
        <strain evidence="19">KOD1015</strain>
    </source>
</reference>
<dbReference type="GO" id="GO:0005775">
    <property type="term" value="C:vacuolar lumen"/>
    <property type="evidence" value="ECO:0007669"/>
    <property type="project" value="TreeGrafter"/>
</dbReference>
<evidence type="ECO:0000256" key="8">
    <source>
        <dbReference type="ARBA" id="ARBA00022753"/>
    </source>
</evidence>
<sequence length="634" mass="70948">MATVRKRRTTKAPSRKVTRKIANKHKKKVNIVGNKIIRDNWDKKATLRQNYARLGLQASLNGLKGGVEIKDEEEVEEQEQKSLEEMLETLTEDQGIIQRDEQGNIVKVIVGKAKSKEEVQEMMERDLEPVKAKTDVVRALEARAANVLKRERYQSEGEVVWAAKLVDKHGDDYEKMFRDRKLNPNQQTVSQLKKRIASLQQQQHAFQPSGGHSATPAGGKDVPLPDTVVTLRHILHHGGNRYPQLFRKLDLSPIDIILSELLTGQDLTHRLKVKTTTTLTPRIPDDSDSDSDSVSGGRTQHNPSRSRPRVSFRSKGFRSMRLQEQSFGPESYTKDLIRGPDVMDKDTLVQLAMMNYNSYTEVGSPGWYDLEDNWGVNSTFGWEEDGVRGHVFVSKDNSTLIIAIKGTSAAVLGGGGDTAARDKVNDNLLFSCCCAKVDVTWKAVCDCSTGSNRCDQRCIENSVNSDDAYYNIAMSILWTVQDQYPEADVWLTGHSLGGGLSSLLGLTFGVPTVTFEVPGDRLAAQRLHLPGPPAINWYDLPLYHVGHTADPIFQGVCNGPWSSCYYSGFALESKCHTGRTCVYDPVKEDNWKIDIRRHRLADTIEGVLKVKTVPECKPESKCVDCDTWEFVDVD</sequence>
<gene>
    <name evidence="19" type="primary">ATG15_1</name>
    <name evidence="19" type="ORF">BGW38_000993</name>
</gene>
<dbReference type="GO" id="GO:0034496">
    <property type="term" value="P:multivesicular body membrane disassembly"/>
    <property type="evidence" value="ECO:0007669"/>
    <property type="project" value="TreeGrafter"/>
</dbReference>
<dbReference type="PANTHER" id="PTHR47175:SF2">
    <property type="entry name" value="LIPASE ATG15-RELATED"/>
    <property type="match status" value="1"/>
</dbReference>
<dbReference type="InterPro" id="IPR019002">
    <property type="entry name" value="Ribosome_biogenesis_Nop16"/>
</dbReference>
<evidence type="ECO:0000256" key="11">
    <source>
        <dbReference type="ARBA" id="ARBA00022968"/>
    </source>
</evidence>
<comment type="catalytic activity">
    <reaction evidence="1">
        <text>a triacylglycerol + H2O = a diacylglycerol + a fatty acid + H(+)</text>
        <dbReference type="Rhea" id="RHEA:12044"/>
        <dbReference type="ChEBI" id="CHEBI:15377"/>
        <dbReference type="ChEBI" id="CHEBI:15378"/>
        <dbReference type="ChEBI" id="CHEBI:17855"/>
        <dbReference type="ChEBI" id="CHEBI:18035"/>
        <dbReference type="ChEBI" id="CHEBI:28868"/>
        <dbReference type="EC" id="3.1.1.3"/>
    </reaction>
</comment>
<proteinExistence type="inferred from homology"/>
<evidence type="ECO:0000256" key="7">
    <source>
        <dbReference type="ARBA" id="ARBA00022692"/>
    </source>
</evidence>
<keyword evidence="7" id="KW-0812">Transmembrane</keyword>
<dbReference type="GO" id="GO:0034727">
    <property type="term" value="P:piecemeal microautophagy of the nucleus"/>
    <property type="evidence" value="ECO:0007669"/>
    <property type="project" value="TreeGrafter"/>
</dbReference>
<feature type="region of interest" description="Disordered" evidence="18">
    <location>
        <begin position="279"/>
        <end position="315"/>
    </location>
</feature>
<dbReference type="PANTHER" id="PTHR47175">
    <property type="entry name" value="LIPASE ATG15-RELATED"/>
    <property type="match status" value="1"/>
</dbReference>
<evidence type="ECO:0000256" key="1">
    <source>
        <dbReference type="ARBA" id="ARBA00001024"/>
    </source>
</evidence>
<dbReference type="GO" id="GO:0006660">
    <property type="term" value="P:phosphatidylserine catabolic process"/>
    <property type="evidence" value="ECO:0007669"/>
    <property type="project" value="TreeGrafter"/>
</dbReference>
<evidence type="ECO:0000256" key="12">
    <source>
        <dbReference type="ARBA" id="ARBA00022989"/>
    </source>
</evidence>
<keyword evidence="10" id="KW-0442">Lipid degradation</keyword>
<dbReference type="SUPFAM" id="SSF53474">
    <property type="entry name" value="alpha/beta-Hydrolases"/>
    <property type="match status" value="1"/>
</dbReference>
<evidence type="ECO:0000256" key="4">
    <source>
        <dbReference type="ARBA" id="ARBA00010701"/>
    </source>
</evidence>
<evidence type="ECO:0000256" key="18">
    <source>
        <dbReference type="SAM" id="MobiDB-lite"/>
    </source>
</evidence>
<comment type="subcellular location">
    <subcellularLocation>
        <location evidence="3">Endosome</location>
        <location evidence="3">Multivesicular body membrane</location>
        <topology evidence="3">Single-pass type II membrane protein</topology>
    </subcellularLocation>
    <subcellularLocation>
        <location evidence="2">Prevacuolar compartment membrane</location>
        <topology evidence="2">Single-pass type II membrane protein</topology>
    </subcellularLocation>
</comment>
<protein>
    <recommendedName>
        <fullName evidence="6">triacylglycerol lipase</fullName>
        <ecNumber evidence="6">3.1.1.3</ecNumber>
    </recommendedName>
    <alternativeName>
        <fullName evidence="17">Autophagy-related protein 15</fullName>
    </alternativeName>
</protein>
<dbReference type="Pfam" id="PF09420">
    <property type="entry name" value="Nop16"/>
    <property type="match status" value="1"/>
</dbReference>
<dbReference type="EC" id="3.1.1.3" evidence="6"/>
<dbReference type="InterPro" id="IPR050805">
    <property type="entry name" value="ATG15_Lipase"/>
</dbReference>
<keyword evidence="14" id="KW-0443">Lipid metabolism</keyword>
<keyword evidence="15" id="KW-0472">Membrane</keyword>
<keyword evidence="16" id="KW-0325">Glycoprotein</keyword>
<feature type="compositionally biased region" description="Basic residues" evidence="18">
    <location>
        <begin position="304"/>
        <end position="315"/>
    </location>
</feature>
<feature type="region of interest" description="Disordered" evidence="18">
    <location>
        <begin position="196"/>
        <end position="224"/>
    </location>
</feature>
<dbReference type="GO" id="GO:0004806">
    <property type="term" value="F:triacylglycerol lipase activity"/>
    <property type="evidence" value="ECO:0007669"/>
    <property type="project" value="UniProtKB-EC"/>
</dbReference>
<dbReference type="InterPro" id="IPR029058">
    <property type="entry name" value="AB_hydrolase_fold"/>
</dbReference>
<comment type="subunit">
    <text evidence="5">Binds to both phosphatidylinositol (PI) and phosphatidylinositol 3,5-bisphosphate (PIP2).</text>
</comment>
<dbReference type="GO" id="GO:0032585">
    <property type="term" value="C:multivesicular body membrane"/>
    <property type="evidence" value="ECO:0007669"/>
    <property type="project" value="UniProtKB-SubCell"/>
</dbReference>
<evidence type="ECO:0000256" key="5">
    <source>
        <dbReference type="ARBA" id="ARBA00011137"/>
    </source>
</evidence>
<name>A0A9P6G444_9FUNG</name>
<evidence type="ECO:0000256" key="17">
    <source>
        <dbReference type="ARBA" id="ARBA00029828"/>
    </source>
</evidence>
<dbReference type="EMBL" id="JAABOA010000013">
    <property type="protein sequence ID" value="KAF9586619.1"/>
    <property type="molecule type" value="Genomic_DNA"/>
</dbReference>
<evidence type="ECO:0000256" key="15">
    <source>
        <dbReference type="ARBA" id="ARBA00023136"/>
    </source>
</evidence>